<dbReference type="Pfam" id="PF26310">
    <property type="entry name" value="YczF"/>
    <property type="match status" value="1"/>
</dbReference>
<evidence type="ECO:0000256" key="1">
    <source>
        <dbReference type="SAM" id="Phobius"/>
    </source>
</evidence>
<dbReference type="AlphaFoldDB" id="A0AAP3CIY3"/>
<keyword evidence="1" id="KW-0472">Membrane</keyword>
<evidence type="ECO:0000313" key="3">
    <source>
        <dbReference type="Proteomes" id="UP001067121"/>
    </source>
</evidence>
<feature type="transmembrane region" description="Helical" evidence="1">
    <location>
        <begin position="45"/>
        <end position="66"/>
    </location>
</feature>
<comment type="caution">
    <text evidence="2">The sequence shown here is derived from an EMBL/GenBank/DDBJ whole genome shotgun (WGS) entry which is preliminary data.</text>
</comment>
<dbReference type="EMBL" id="JALAOH010000007">
    <property type="protein sequence ID" value="MCY8315820.1"/>
    <property type="molecule type" value="Genomic_DNA"/>
</dbReference>
<sequence>MKILGVTALLLFCLLFISVFMDTLQGFSLTKSLFNNISSFKMTTFAESIVILFFILELSREIFLMYKSKKKNPKAGR</sequence>
<evidence type="ECO:0008006" key="4">
    <source>
        <dbReference type="Google" id="ProtNLM"/>
    </source>
</evidence>
<reference evidence="2" key="1">
    <citation type="submission" date="2022-02" db="EMBL/GenBank/DDBJ databases">
        <title>Crop Bioprotection Bacillus Genome Sequencing.</title>
        <authorList>
            <person name="Dunlap C."/>
        </authorList>
    </citation>
    <scope>NUCLEOTIDE SEQUENCE</scope>
    <source>
        <strain evidence="2">98-1</strain>
    </source>
</reference>
<dbReference type="Proteomes" id="UP001067121">
    <property type="component" value="Unassembled WGS sequence"/>
</dbReference>
<evidence type="ECO:0000313" key="2">
    <source>
        <dbReference type="EMBL" id="MCY8315820.1"/>
    </source>
</evidence>
<dbReference type="RefSeq" id="WP_268526666.1">
    <property type="nucleotide sequence ID" value="NZ_JALAKO010000001.1"/>
</dbReference>
<name>A0AAP3CIY3_BACVA</name>
<keyword evidence="1" id="KW-1133">Transmembrane helix</keyword>
<gene>
    <name evidence="2" type="ORF">MOC71_03450</name>
</gene>
<accession>A0AAP3CIY3</accession>
<keyword evidence="1" id="KW-0812">Transmembrane</keyword>
<organism evidence="2 3">
    <name type="scientific">Bacillus vallismortis</name>
    <dbReference type="NCBI Taxonomy" id="72361"/>
    <lineage>
        <taxon>Bacteria</taxon>
        <taxon>Bacillati</taxon>
        <taxon>Bacillota</taxon>
        <taxon>Bacilli</taxon>
        <taxon>Bacillales</taxon>
        <taxon>Bacillaceae</taxon>
        <taxon>Bacillus</taxon>
    </lineage>
</organism>
<protein>
    <recommendedName>
        <fullName evidence="4">YczF</fullName>
    </recommendedName>
</protein>
<proteinExistence type="predicted"/>
<dbReference type="InterPro" id="IPR058725">
    <property type="entry name" value="YczF"/>
</dbReference>